<feature type="compositionally biased region" description="Low complexity" evidence="1">
    <location>
        <begin position="344"/>
        <end position="354"/>
    </location>
</feature>
<dbReference type="InterPro" id="IPR018392">
    <property type="entry name" value="LysM"/>
</dbReference>
<feature type="compositionally biased region" description="Gly residues" evidence="1">
    <location>
        <begin position="369"/>
        <end position="387"/>
    </location>
</feature>
<keyword evidence="2" id="KW-0472">Membrane</keyword>
<comment type="caution">
    <text evidence="4">The sequence shown here is derived from an EMBL/GenBank/DDBJ whole genome shotgun (WGS) entry which is preliminary data.</text>
</comment>
<reference evidence="4 5" key="1">
    <citation type="journal article" date="2019" name="Int. J. Syst. Evol. Microbiol.">
        <title>The Global Catalogue of Microorganisms (GCM) 10K type strain sequencing project: providing services to taxonomists for standard genome sequencing and annotation.</title>
        <authorList>
            <consortium name="The Broad Institute Genomics Platform"/>
            <consortium name="The Broad Institute Genome Sequencing Center for Infectious Disease"/>
            <person name="Wu L."/>
            <person name="Ma J."/>
        </authorList>
    </citation>
    <scope>NUCLEOTIDE SEQUENCE [LARGE SCALE GENOMIC DNA]</scope>
    <source>
        <strain evidence="4 5">JCM 14304</strain>
    </source>
</reference>
<dbReference type="PROSITE" id="PS51782">
    <property type="entry name" value="LYSM"/>
    <property type="match status" value="1"/>
</dbReference>
<keyword evidence="5" id="KW-1185">Reference proteome</keyword>
<dbReference type="RefSeq" id="WP_344198846.1">
    <property type="nucleotide sequence ID" value="NZ_BAAAND010000012.1"/>
</dbReference>
<feature type="domain" description="LysM" evidence="3">
    <location>
        <begin position="411"/>
        <end position="468"/>
    </location>
</feature>
<feature type="compositionally biased region" description="Polar residues" evidence="1">
    <location>
        <begin position="193"/>
        <end position="210"/>
    </location>
</feature>
<evidence type="ECO:0000313" key="4">
    <source>
        <dbReference type="EMBL" id="GAA1607824.1"/>
    </source>
</evidence>
<evidence type="ECO:0000259" key="3">
    <source>
        <dbReference type="PROSITE" id="PS51782"/>
    </source>
</evidence>
<name>A0ABN2EIJ4_9ACTN</name>
<dbReference type="CDD" id="cd00118">
    <property type="entry name" value="LysM"/>
    <property type="match status" value="1"/>
</dbReference>
<evidence type="ECO:0000256" key="1">
    <source>
        <dbReference type="SAM" id="MobiDB-lite"/>
    </source>
</evidence>
<proteinExistence type="predicted"/>
<sequence length="484" mass="49443">MNAMIRALKGTLAVLALAGLGWLLRWMTAGSISGLRTYDLDSLTVLAVGTIAWIAYIWLALAVVLTVLEQVPGVVGALAGAVAGRITTKTARALLRSGLGVAAVTPLTVGVAHAAPTDSAHVRHVTSAEAASTLGIGGTQQGNYRATEAASSLEIGNTTEQANYRSTEQASHLEIGSTDQSDYRATEAASTLEIGNTTDRSTEQPPSSLEITDDPHSAVGPSGTTNTFRSIEPPSHLQIGPTDPTTPGQPTGNPTANHQTGTGRTTTPGTSPTGQHPGATTQGQHSRTGKPATPGKPSTQEQHTGSDSTTVNPPAAGHGNGSSQGTTGATGNQAGSGDSDRTSTGRTGDTRSSSIAGAGDSRRTSTGRPSGGEGPAGTGQQPGGRGQVGVPDRPTDGAPTRYTDLRPAVPVSVVVRAGDSLWSIAARELGPSATNEAIAARWHDWYSANRHVIGNDPDLILPGQVLRTPPAPHGDRLPPHQQEQ</sequence>
<dbReference type="Gene3D" id="3.10.350.10">
    <property type="entry name" value="LysM domain"/>
    <property type="match status" value="1"/>
</dbReference>
<gene>
    <name evidence="4" type="ORF">GCM10009742_67490</name>
</gene>
<protein>
    <recommendedName>
        <fullName evidence="3">LysM domain-containing protein</fullName>
    </recommendedName>
</protein>
<keyword evidence="2" id="KW-1133">Transmembrane helix</keyword>
<feature type="region of interest" description="Disordered" evidence="1">
    <location>
        <begin position="163"/>
        <end position="403"/>
    </location>
</feature>
<dbReference type="InterPro" id="IPR036779">
    <property type="entry name" value="LysM_dom_sf"/>
</dbReference>
<feature type="transmembrane region" description="Helical" evidence="2">
    <location>
        <begin position="45"/>
        <end position="68"/>
    </location>
</feature>
<evidence type="ECO:0000313" key="5">
    <source>
        <dbReference type="Proteomes" id="UP001500190"/>
    </source>
</evidence>
<dbReference type="Proteomes" id="UP001500190">
    <property type="component" value="Unassembled WGS sequence"/>
</dbReference>
<organism evidence="4 5">
    <name type="scientific">Kribbella karoonensis</name>
    <dbReference type="NCBI Taxonomy" id="324851"/>
    <lineage>
        <taxon>Bacteria</taxon>
        <taxon>Bacillati</taxon>
        <taxon>Actinomycetota</taxon>
        <taxon>Actinomycetes</taxon>
        <taxon>Propionibacteriales</taxon>
        <taxon>Kribbellaceae</taxon>
        <taxon>Kribbella</taxon>
    </lineage>
</organism>
<feature type="compositionally biased region" description="Low complexity" evidence="1">
    <location>
        <begin position="240"/>
        <end position="278"/>
    </location>
</feature>
<keyword evidence="2" id="KW-0812">Transmembrane</keyword>
<feature type="compositionally biased region" description="Low complexity" evidence="1">
    <location>
        <begin position="321"/>
        <end position="337"/>
    </location>
</feature>
<accession>A0ABN2EIJ4</accession>
<feature type="compositionally biased region" description="Polar residues" evidence="1">
    <location>
        <begin position="296"/>
        <end position="312"/>
    </location>
</feature>
<evidence type="ECO:0000256" key="2">
    <source>
        <dbReference type="SAM" id="Phobius"/>
    </source>
</evidence>
<dbReference type="EMBL" id="BAAAND010000012">
    <property type="protein sequence ID" value="GAA1607824.1"/>
    <property type="molecule type" value="Genomic_DNA"/>
</dbReference>